<feature type="compositionally biased region" description="Polar residues" evidence="1">
    <location>
        <begin position="69"/>
        <end position="81"/>
    </location>
</feature>
<feature type="region of interest" description="Disordered" evidence="1">
    <location>
        <begin position="69"/>
        <end position="89"/>
    </location>
</feature>
<protein>
    <submittedName>
        <fullName evidence="2">Uncharacterized protein</fullName>
    </submittedName>
</protein>
<keyword evidence="3" id="KW-1185">Reference proteome</keyword>
<dbReference type="EMBL" id="KB030936">
    <property type="protein sequence ID" value="ELK08104.1"/>
    <property type="molecule type" value="Genomic_DNA"/>
</dbReference>
<name>L5K8Q9_PTEAL</name>
<evidence type="ECO:0000256" key="1">
    <source>
        <dbReference type="SAM" id="MobiDB-lite"/>
    </source>
</evidence>
<proteinExistence type="predicted"/>
<reference evidence="3" key="1">
    <citation type="journal article" date="2013" name="Science">
        <title>Comparative analysis of bat genomes provides insight into the evolution of flight and immunity.</title>
        <authorList>
            <person name="Zhang G."/>
            <person name="Cowled C."/>
            <person name="Shi Z."/>
            <person name="Huang Z."/>
            <person name="Bishop-Lilly K.A."/>
            <person name="Fang X."/>
            <person name="Wynne J.W."/>
            <person name="Xiong Z."/>
            <person name="Baker M.L."/>
            <person name="Zhao W."/>
            <person name="Tachedjian M."/>
            <person name="Zhu Y."/>
            <person name="Zhou P."/>
            <person name="Jiang X."/>
            <person name="Ng J."/>
            <person name="Yang L."/>
            <person name="Wu L."/>
            <person name="Xiao J."/>
            <person name="Feng Y."/>
            <person name="Chen Y."/>
            <person name="Sun X."/>
            <person name="Zhang Y."/>
            <person name="Marsh G.A."/>
            <person name="Crameri G."/>
            <person name="Broder C.C."/>
            <person name="Frey K.G."/>
            <person name="Wang L.F."/>
            <person name="Wang J."/>
        </authorList>
    </citation>
    <scope>NUCLEOTIDE SEQUENCE [LARGE SCALE GENOMIC DNA]</scope>
</reference>
<gene>
    <name evidence="2" type="ORF">PAL_GLEAN10002142</name>
</gene>
<sequence>MQLAWWPLPSSRGKLTATKAHWIRGACEVAICPFEASGPHGSVQRVTLNGLMWWPCCCAPHCPGTYRSSAQDSSPGSQQPQEKWPISRGPRTWPGAGNFGCVLAEALGLAMHWEEHAESVRHLGKVPSWTTDFKNLHQTKMSYKRTLLSPAFNPIEPAWSAIGHAPQLFCPVALYPQVGCCLPCLSPCPGLEFTMNPGGSLL</sequence>
<organism evidence="2 3">
    <name type="scientific">Pteropus alecto</name>
    <name type="common">Black flying fox</name>
    <dbReference type="NCBI Taxonomy" id="9402"/>
    <lineage>
        <taxon>Eukaryota</taxon>
        <taxon>Metazoa</taxon>
        <taxon>Chordata</taxon>
        <taxon>Craniata</taxon>
        <taxon>Vertebrata</taxon>
        <taxon>Euteleostomi</taxon>
        <taxon>Mammalia</taxon>
        <taxon>Eutheria</taxon>
        <taxon>Laurasiatheria</taxon>
        <taxon>Chiroptera</taxon>
        <taxon>Yinpterochiroptera</taxon>
        <taxon>Pteropodoidea</taxon>
        <taxon>Pteropodidae</taxon>
        <taxon>Pteropodinae</taxon>
        <taxon>Pteropus</taxon>
    </lineage>
</organism>
<dbReference type="Proteomes" id="UP000010552">
    <property type="component" value="Unassembled WGS sequence"/>
</dbReference>
<dbReference type="AlphaFoldDB" id="L5K8Q9"/>
<evidence type="ECO:0000313" key="3">
    <source>
        <dbReference type="Proteomes" id="UP000010552"/>
    </source>
</evidence>
<accession>L5K8Q9</accession>
<evidence type="ECO:0000313" key="2">
    <source>
        <dbReference type="EMBL" id="ELK08104.1"/>
    </source>
</evidence>
<dbReference type="InParanoid" id="L5K8Q9"/>